<protein>
    <submittedName>
        <fullName evidence="1">Uncharacterized protein</fullName>
    </submittedName>
</protein>
<organism evidence="1 2">
    <name type="scientific">Salibacterium qingdaonense</name>
    <dbReference type="NCBI Taxonomy" id="266892"/>
    <lineage>
        <taxon>Bacteria</taxon>
        <taxon>Bacillati</taxon>
        <taxon>Bacillota</taxon>
        <taxon>Bacilli</taxon>
        <taxon>Bacillales</taxon>
        <taxon>Bacillaceae</taxon>
    </lineage>
</organism>
<reference evidence="1 2" key="1">
    <citation type="submission" date="2016-10" db="EMBL/GenBank/DDBJ databases">
        <authorList>
            <person name="de Groot N.N."/>
        </authorList>
    </citation>
    <scope>NUCLEOTIDE SEQUENCE [LARGE SCALE GENOMIC DNA]</scope>
    <source>
        <strain evidence="1 2">CGMCC 1.6134</strain>
    </source>
</reference>
<evidence type="ECO:0000313" key="1">
    <source>
        <dbReference type="EMBL" id="SFL57796.1"/>
    </source>
</evidence>
<gene>
    <name evidence="1" type="ORF">SAMN04488054_102233</name>
</gene>
<dbReference type="EMBL" id="FOTY01000002">
    <property type="protein sequence ID" value="SFL57796.1"/>
    <property type="molecule type" value="Genomic_DNA"/>
</dbReference>
<sequence length="100" mass="11065">MSCGVVQQSNGSEAFWRSGLSQQRKMPNDFFIVRHFSIYRGFVPDSLHYFVTGAPLDDCSVFSQILKFSLIIPASLAEVNAITASGPIIKPTTPSTERPR</sequence>
<evidence type="ECO:0000313" key="2">
    <source>
        <dbReference type="Proteomes" id="UP000199668"/>
    </source>
</evidence>
<name>A0A1I4IVJ5_9BACI</name>
<keyword evidence="2" id="KW-1185">Reference proteome</keyword>
<proteinExistence type="predicted"/>
<dbReference type="AlphaFoldDB" id="A0A1I4IVJ5"/>
<accession>A0A1I4IVJ5</accession>
<dbReference type="Proteomes" id="UP000199668">
    <property type="component" value="Unassembled WGS sequence"/>
</dbReference>